<feature type="transmembrane region" description="Helical" evidence="1">
    <location>
        <begin position="123"/>
        <end position="144"/>
    </location>
</feature>
<reference evidence="3 4" key="1">
    <citation type="submission" date="2019-07" db="EMBL/GenBank/DDBJ databases">
        <title>Whole genome shotgun sequence of Microvirga aerophila NBRC 106136.</title>
        <authorList>
            <person name="Hosoyama A."/>
            <person name="Uohara A."/>
            <person name="Ohji S."/>
            <person name="Ichikawa N."/>
        </authorList>
    </citation>
    <scope>NUCLEOTIDE SEQUENCE [LARGE SCALE GENOMIC DNA]</scope>
    <source>
        <strain evidence="3 4">NBRC 106136</strain>
    </source>
</reference>
<feature type="transmembrane region" description="Helical" evidence="1">
    <location>
        <begin position="56"/>
        <end position="80"/>
    </location>
</feature>
<evidence type="ECO:0000259" key="2">
    <source>
        <dbReference type="Pfam" id="PF09990"/>
    </source>
</evidence>
<accession>A0A512BXE0</accession>
<keyword evidence="1" id="KW-0472">Membrane</keyword>
<evidence type="ECO:0000313" key="4">
    <source>
        <dbReference type="Proteomes" id="UP000321085"/>
    </source>
</evidence>
<keyword evidence="1" id="KW-1133">Transmembrane helix</keyword>
<name>A0A512BXE0_9HYPH</name>
<comment type="caution">
    <text evidence="3">The sequence shown here is derived from an EMBL/GenBank/DDBJ whole genome shotgun (WGS) entry which is preliminary data.</text>
</comment>
<gene>
    <name evidence="3" type="ORF">MAE02_43150</name>
</gene>
<dbReference type="PIRSF" id="PIRSF029509">
    <property type="entry name" value="UCP029509"/>
    <property type="match status" value="1"/>
</dbReference>
<organism evidence="3 4">
    <name type="scientific">Microvirga aerophila</name>
    <dbReference type="NCBI Taxonomy" id="670291"/>
    <lineage>
        <taxon>Bacteria</taxon>
        <taxon>Pseudomonadati</taxon>
        <taxon>Pseudomonadota</taxon>
        <taxon>Alphaproteobacteria</taxon>
        <taxon>Hyphomicrobiales</taxon>
        <taxon>Methylobacteriaceae</taxon>
        <taxon>Microvirga</taxon>
    </lineage>
</organism>
<feature type="transmembrane region" description="Helical" evidence="1">
    <location>
        <begin position="92"/>
        <end position="111"/>
    </location>
</feature>
<protein>
    <submittedName>
        <fullName evidence="3">Membrane protein</fullName>
    </submittedName>
</protein>
<feature type="transmembrane region" description="Helical" evidence="1">
    <location>
        <begin position="31"/>
        <end position="50"/>
    </location>
</feature>
<sequence length="162" mass="17763">MEYAMRAENAVRTGNPQSTAKIAGHPLHPMLIPFPVAFLVGTLVCDLLFWNTGNTAWSAASLYLLGAALIMAALAAVAGLTDFLGDRRIRSLSAAWHHMIGNVVVVLLSLWNWYRRYEAGDAAVLPTGLLISLVVVLLLLYTGWRGWEMVYRHRVAVSDQGS</sequence>
<proteinExistence type="predicted"/>
<evidence type="ECO:0000256" key="1">
    <source>
        <dbReference type="SAM" id="Phobius"/>
    </source>
</evidence>
<feature type="domain" description="DUF2231" evidence="2">
    <location>
        <begin position="24"/>
        <end position="158"/>
    </location>
</feature>
<dbReference type="InterPro" id="IPR019251">
    <property type="entry name" value="DUF2231_TM"/>
</dbReference>
<dbReference type="EMBL" id="BJYU01000069">
    <property type="protein sequence ID" value="GEO16619.1"/>
    <property type="molecule type" value="Genomic_DNA"/>
</dbReference>
<keyword evidence="4" id="KW-1185">Reference proteome</keyword>
<dbReference type="Pfam" id="PF09990">
    <property type="entry name" value="DUF2231"/>
    <property type="match status" value="1"/>
</dbReference>
<keyword evidence="1" id="KW-0812">Transmembrane</keyword>
<dbReference type="Proteomes" id="UP000321085">
    <property type="component" value="Unassembled WGS sequence"/>
</dbReference>
<evidence type="ECO:0000313" key="3">
    <source>
        <dbReference type="EMBL" id="GEO16619.1"/>
    </source>
</evidence>
<dbReference type="AlphaFoldDB" id="A0A512BXE0"/>
<dbReference type="InterPro" id="IPR016923">
    <property type="entry name" value="UCP029509"/>
</dbReference>